<evidence type="ECO:0000256" key="7">
    <source>
        <dbReference type="SAM" id="MobiDB-lite"/>
    </source>
</evidence>
<keyword evidence="1" id="KW-0479">Metal-binding</keyword>
<evidence type="ECO:0000313" key="9">
    <source>
        <dbReference type="EMBL" id="RKU43499.1"/>
    </source>
</evidence>
<evidence type="ECO:0000313" key="10">
    <source>
        <dbReference type="Proteomes" id="UP000275385"/>
    </source>
</evidence>
<evidence type="ECO:0000259" key="8">
    <source>
        <dbReference type="Pfam" id="PF04082"/>
    </source>
</evidence>
<dbReference type="GO" id="GO:0006351">
    <property type="term" value="P:DNA-templated transcription"/>
    <property type="evidence" value="ECO:0007669"/>
    <property type="project" value="InterPro"/>
</dbReference>
<dbReference type="InterPro" id="IPR051615">
    <property type="entry name" value="Transcr_Regulatory_Elem"/>
</dbReference>
<protein>
    <recommendedName>
        <fullName evidence="8">Xylanolytic transcriptional activator regulatory domain-containing protein</fullName>
    </recommendedName>
</protein>
<dbReference type="OrthoDB" id="2123952at2759"/>
<feature type="region of interest" description="Disordered" evidence="7">
    <location>
        <begin position="1"/>
        <end position="36"/>
    </location>
</feature>
<feature type="region of interest" description="Disordered" evidence="7">
    <location>
        <begin position="102"/>
        <end position="125"/>
    </location>
</feature>
<dbReference type="InterPro" id="IPR007219">
    <property type="entry name" value="XnlR_reg_dom"/>
</dbReference>
<feature type="compositionally biased region" description="Low complexity" evidence="7">
    <location>
        <begin position="105"/>
        <end position="125"/>
    </location>
</feature>
<feature type="domain" description="Xylanolytic transcriptional activator regulatory" evidence="8">
    <location>
        <begin position="254"/>
        <end position="415"/>
    </location>
</feature>
<sequence length="756" mass="82963">MAGKHPASSGPGVAAASTSSSSSAARNLGQNYAKRSRAPGIVTANACNECRKKRAKRSHDSSDRVFAALVRPDLSQDVLARLRNGMSVESITKWLEGAPQPARNTALGTMPTTLTPTVSLTSPGPGDTRSINLSSGPDNHGPAMTVPLAPISPLSSQLYQTHRHDDNLESPWPGSLPSTHSYTVSATSDFRSDVVPSTADTTPQSQMLGFHVESDGARGRRHSRDSSEILDVKAPAGTWTRITDDSHLVQHVLALYFCWEYPIFAPLSKEHFLKAFKDGDANHCSSILVNAILANGCRFSSQPRTRADPADPDTSGDHFFQESIRLLHQERDHHNLTTIQALGILSVREASRGCDSASRFYAGQSIRLAVEMGLNLDHSNVDPNQDGAVVELATFWGALTLELVWSLATGSLPHYSLLPHLPPKPAVVEDVDASLWIPCTDNVTSRNLTNIYHRYIKWYDKIPSVLRLGDNFTPAVIFVHMYYHFAILVLLRHFIKFRILNSLVSPREVCLQAADAIQSLSHSYSQLYTLRRTPAFIPYFVLMSSTIHLTIASIPPAVYAPYQPEGVTGPWPSKQYTQQQQHPVRQIDPGTTKAVTHGIEYLKEMASCRIVAERAISILLRLAKKWRIDVKTDEEIQMMDKADSGPYGGPASFNPSRPGLPPLGNTSNMFPPYVKEHDPSRPLVKSPRQLIGVPGLINQMRQACCVEEERTGHAAMPETVENDLLWPFSLQPVSVLAAEDRLPRAGFEAPGPGACT</sequence>
<evidence type="ECO:0000256" key="3">
    <source>
        <dbReference type="ARBA" id="ARBA00023015"/>
    </source>
</evidence>
<dbReference type="GO" id="GO:0008270">
    <property type="term" value="F:zinc ion binding"/>
    <property type="evidence" value="ECO:0007669"/>
    <property type="project" value="InterPro"/>
</dbReference>
<feature type="compositionally biased region" description="Low complexity" evidence="7">
    <location>
        <begin position="1"/>
        <end position="25"/>
    </location>
</feature>
<dbReference type="GO" id="GO:0003677">
    <property type="term" value="F:DNA binding"/>
    <property type="evidence" value="ECO:0007669"/>
    <property type="project" value="UniProtKB-KW"/>
</dbReference>
<keyword evidence="2" id="KW-0862">Zinc</keyword>
<comment type="caution">
    <text evidence="9">The sequence shown here is derived from an EMBL/GenBank/DDBJ whole genome shotgun (WGS) entry which is preliminary data.</text>
</comment>
<keyword evidence="4" id="KW-0238">DNA-binding</keyword>
<dbReference type="Pfam" id="PF04082">
    <property type="entry name" value="Fungal_trans"/>
    <property type="match status" value="1"/>
</dbReference>
<organism evidence="9 10">
    <name type="scientific">Coniochaeta pulveracea</name>
    <dbReference type="NCBI Taxonomy" id="177199"/>
    <lineage>
        <taxon>Eukaryota</taxon>
        <taxon>Fungi</taxon>
        <taxon>Dikarya</taxon>
        <taxon>Ascomycota</taxon>
        <taxon>Pezizomycotina</taxon>
        <taxon>Sordariomycetes</taxon>
        <taxon>Sordariomycetidae</taxon>
        <taxon>Coniochaetales</taxon>
        <taxon>Coniochaetaceae</taxon>
        <taxon>Coniochaeta</taxon>
    </lineage>
</organism>
<reference evidence="9 10" key="1">
    <citation type="submission" date="2018-08" db="EMBL/GenBank/DDBJ databases">
        <title>Draft genome of the lignicolous fungus Coniochaeta pulveracea.</title>
        <authorList>
            <person name="Borstlap C.J."/>
            <person name="De Witt R.N."/>
            <person name="Botha A."/>
            <person name="Volschenk H."/>
        </authorList>
    </citation>
    <scope>NUCLEOTIDE SEQUENCE [LARGE SCALE GENOMIC DNA]</scope>
    <source>
        <strain evidence="9 10">CAB683</strain>
    </source>
</reference>
<proteinExistence type="predicted"/>
<dbReference type="CDD" id="cd12148">
    <property type="entry name" value="fungal_TF_MHR"/>
    <property type="match status" value="1"/>
</dbReference>
<keyword evidence="6" id="KW-0539">Nucleus</keyword>
<dbReference type="PANTHER" id="PTHR31313:SF4">
    <property type="entry name" value="CONIDIAL DEVELOPMENT PROTEIN FLUFFY"/>
    <property type="match status" value="1"/>
</dbReference>
<evidence type="ECO:0000256" key="1">
    <source>
        <dbReference type="ARBA" id="ARBA00022723"/>
    </source>
</evidence>
<keyword evidence="3" id="KW-0805">Transcription regulation</keyword>
<dbReference type="STRING" id="177199.A0A420Y6I4"/>
<evidence type="ECO:0000256" key="2">
    <source>
        <dbReference type="ARBA" id="ARBA00022833"/>
    </source>
</evidence>
<accession>A0A420Y6I4</accession>
<dbReference type="PANTHER" id="PTHR31313">
    <property type="entry name" value="TY1 ENHANCER ACTIVATOR"/>
    <property type="match status" value="1"/>
</dbReference>
<keyword evidence="5" id="KW-0804">Transcription</keyword>
<name>A0A420Y6I4_9PEZI</name>
<keyword evidence="10" id="KW-1185">Reference proteome</keyword>
<gene>
    <name evidence="9" type="ORF">DL546_004092</name>
</gene>
<evidence type="ECO:0000256" key="6">
    <source>
        <dbReference type="ARBA" id="ARBA00023242"/>
    </source>
</evidence>
<evidence type="ECO:0000256" key="5">
    <source>
        <dbReference type="ARBA" id="ARBA00023163"/>
    </source>
</evidence>
<dbReference type="Proteomes" id="UP000275385">
    <property type="component" value="Unassembled WGS sequence"/>
</dbReference>
<dbReference type="EMBL" id="QVQW01000042">
    <property type="protein sequence ID" value="RKU43499.1"/>
    <property type="molecule type" value="Genomic_DNA"/>
</dbReference>
<dbReference type="AlphaFoldDB" id="A0A420Y6I4"/>
<evidence type="ECO:0000256" key="4">
    <source>
        <dbReference type="ARBA" id="ARBA00023125"/>
    </source>
</evidence>